<reference evidence="4 5" key="1">
    <citation type="submission" date="2023-09" db="EMBL/GenBank/DDBJ databases">
        <title>Analysis of phage genome (vB_Yru_GN1) of the bacterium (Yersinia ruckeri).</title>
        <authorList>
            <person name="Ganjoor M.S."/>
            <person name="Bouzari M."/>
            <person name="Soleimani-Delfan A."/>
        </authorList>
    </citation>
    <scope>NUCLEOTIDE SEQUENCE [LARGE SCALE GENOMIC DNA]</scope>
    <source>
        <strain evidence="5">vB_Yru_GN1</strain>
    </source>
</reference>
<evidence type="ECO:0000256" key="1">
    <source>
        <dbReference type="ARBA" id="ARBA00022672"/>
    </source>
</evidence>
<keyword evidence="2" id="KW-0945">Host-virus interaction</keyword>
<accession>A0AA86J574</accession>
<keyword evidence="1" id="KW-0946">Virion</keyword>
<dbReference type="Pfam" id="PF07484">
    <property type="entry name" value="Collar"/>
    <property type="match status" value="1"/>
</dbReference>
<evidence type="ECO:0000313" key="5">
    <source>
        <dbReference type="Proteomes" id="UP001304813"/>
    </source>
</evidence>
<keyword evidence="1" id="KW-1227">Viral tail protein</keyword>
<feature type="domain" description="Phage tail collar" evidence="3">
    <location>
        <begin position="104"/>
        <end position="151"/>
    </location>
</feature>
<protein>
    <submittedName>
        <fullName evidence="4">Tail fiber protein</fullName>
    </submittedName>
</protein>
<keyword evidence="5" id="KW-1185">Reference proteome</keyword>
<keyword evidence="1" id="KW-1230">Viral tail fiber protein</keyword>
<dbReference type="PANTHER" id="PTHR35191:SF1">
    <property type="entry name" value="PROPHAGE SIDE TAIL FIBER PROTEIN HOMOLOG STFQ-RELATED"/>
    <property type="match status" value="1"/>
</dbReference>
<name>A0AA86J574_9CAUD</name>
<evidence type="ECO:0000313" key="4">
    <source>
        <dbReference type="EMBL" id="BES79963.1"/>
    </source>
</evidence>
<dbReference type="Gene3D" id="3.90.1340.10">
    <property type="entry name" value="Phage tail collar domain"/>
    <property type="match status" value="1"/>
</dbReference>
<evidence type="ECO:0000259" key="3">
    <source>
        <dbReference type="Pfam" id="PF07484"/>
    </source>
</evidence>
<evidence type="ECO:0000256" key="2">
    <source>
        <dbReference type="ARBA" id="ARBA00022804"/>
    </source>
</evidence>
<dbReference type="GO" id="GO:0098024">
    <property type="term" value="C:virus tail, fiber"/>
    <property type="evidence" value="ECO:0007669"/>
    <property type="project" value="UniProtKB-KW"/>
</dbReference>
<dbReference type="Proteomes" id="UP001304813">
    <property type="component" value="Segment"/>
</dbReference>
<dbReference type="InterPro" id="IPR051934">
    <property type="entry name" value="Phage_Tail_Fiber_Structural"/>
</dbReference>
<dbReference type="InterPro" id="IPR011083">
    <property type="entry name" value="Phage_tail_collar_dom"/>
</dbReference>
<dbReference type="GO" id="GO:0019062">
    <property type="term" value="P:virion attachment to host cell"/>
    <property type="evidence" value="ECO:0007669"/>
    <property type="project" value="UniProtKB-KW"/>
</dbReference>
<dbReference type="EMBL" id="LC779065">
    <property type="protein sequence ID" value="BES79963.1"/>
    <property type="molecule type" value="Genomic_DNA"/>
</dbReference>
<keyword evidence="2" id="KW-1161">Viral attachment to host cell</keyword>
<keyword evidence="2" id="KW-1160">Virus entry into host cell</keyword>
<proteinExistence type="predicted"/>
<dbReference type="InterPro" id="IPR037053">
    <property type="entry name" value="Phage_tail_collar_dom_sf"/>
</dbReference>
<dbReference type="PANTHER" id="PTHR35191">
    <property type="entry name" value="PROPHAGE SIDE TAIL FIBER PROTEIN HOMOLOG STFQ-RELATED"/>
    <property type="match status" value="1"/>
</dbReference>
<sequence>MAGPSKNLLSAIGRTISIPDGTDLMNFLSNSDTGIYHGNVGNLINLGGLPNYNTRYQFNIESITASDKRVEATEATGPCFINVMKAGVWTGWIMNYSDKSYPVGVPIPFPGSTPPSGFALCNGQSFDKISYPKLASVYPNGVIPDLRGEFIRGWDGGRGVDAGRVILSTQQEAAPNITGTMYDMTTGPNNNPSGVFTGITLTPNMSVNTGSTFKQVNLTMDASRSSPTYGRAAELRPRNIAYNYIVRMT</sequence>
<dbReference type="SUPFAM" id="SSF88874">
    <property type="entry name" value="Receptor-binding domain of short tail fibre protein gp12"/>
    <property type="match status" value="1"/>
</dbReference>
<organism evidence="4 5">
    <name type="scientific">Yersinia phage vB_Yru_GN1</name>
    <dbReference type="NCBI Taxonomy" id="3074381"/>
    <lineage>
        <taxon>Viruses</taxon>
        <taxon>Duplodnaviria</taxon>
        <taxon>Heunggongvirae</taxon>
        <taxon>Uroviricota</taxon>
        <taxon>Caudoviricetes</taxon>
        <taxon>Caudoviricetes incertae sedis</taxon>
        <taxon>Sepahanvirus</taxon>
        <taxon>Sepahanvirus vB-Yru-GN1</taxon>
    </lineage>
</organism>